<dbReference type="SUPFAM" id="SSF47226">
    <property type="entry name" value="Histidine-containing phosphotransfer domain, HPT domain"/>
    <property type="match status" value="1"/>
</dbReference>
<protein>
    <submittedName>
        <fullName evidence="1">Uncharacterized protein</fullName>
    </submittedName>
</protein>
<dbReference type="Proteomes" id="UP001470809">
    <property type="component" value="Chromosome"/>
</dbReference>
<organism evidence="1 2">
    <name type="scientific">Yoonia rhodophyticola</name>
    <dbReference type="NCBI Taxonomy" id="3137370"/>
    <lineage>
        <taxon>Bacteria</taxon>
        <taxon>Pseudomonadati</taxon>
        <taxon>Pseudomonadota</taxon>
        <taxon>Alphaproteobacteria</taxon>
        <taxon>Rhodobacterales</taxon>
        <taxon>Paracoccaceae</taxon>
        <taxon>Yoonia</taxon>
    </lineage>
</organism>
<keyword evidence="2" id="KW-1185">Reference proteome</keyword>
<evidence type="ECO:0000313" key="1">
    <source>
        <dbReference type="EMBL" id="WZU68755.1"/>
    </source>
</evidence>
<dbReference type="InterPro" id="IPR036641">
    <property type="entry name" value="HPT_dom_sf"/>
</dbReference>
<accession>A0AAN0MCM6</accession>
<dbReference type="AlphaFoldDB" id="A0AAN0MCM6"/>
<dbReference type="KEGG" id="yrh:AABB31_07725"/>
<proteinExistence type="predicted"/>
<dbReference type="RefSeq" id="WP_342078046.1">
    <property type="nucleotide sequence ID" value="NZ_CP151767.2"/>
</dbReference>
<dbReference type="EMBL" id="CP151767">
    <property type="protein sequence ID" value="WZU68755.1"/>
    <property type="molecule type" value="Genomic_DNA"/>
</dbReference>
<reference evidence="2" key="1">
    <citation type="submission" date="2024-04" db="EMBL/GenBank/DDBJ databases">
        <title>Phylogenomic analyses of a clade within the roseobacter group suggest taxonomic reassignments of species of the genera Aestuariivita, Citreicella, Loktanella, Nautella, Pelagibaca, Ruegeria, Thalassobius, Thiobacimonas and Tropicibacter, and the proposal o.</title>
        <authorList>
            <person name="Jeon C.O."/>
        </authorList>
    </citation>
    <scope>NUCLEOTIDE SEQUENCE [LARGE SCALE GENOMIC DNA]</scope>
    <source>
        <strain evidence="2">SS1-5</strain>
    </source>
</reference>
<sequence length="140" mass="15851">MENITHLRPAAPEPDFDVVVLCCPDRLHFDPAPLTRLFSERDFAEAEEVVCRALEDIALRLEMLQNYLAASDFDNMAKPARRIGLVADQIGLMEVSIAAHHVAICLHQREGVALEATMARLERSFDVAVAEVWNFREYED</sequence>
<gene>
    <name evidence="1" type="ORF">AABB31_07725</name>
</gene>
<name>A0AAN0MCM6_9RHOB</name>
<dbReference type="GO" id="GO:0000160">
    <property type="term" value="P:phosphorelay signal transduction system"/>
    <property type="evidence" value="ECO:0007669"/>
    <property type="project" value="InterPro"/>
</dbReference>
<reference evidence="1 2" key="2">
    <citation type="submission" date="2024-08" db="EMBL/GenBank/DDBJ databases">
        <title>Phylogenomic analyses of a clade within the roseobacter group suggest taxonomic reassignments of species of the genera Aestuariivita, Citreicella, Loktanella, Nautella, Pelagibaca, Ruegeria, Thalassobius, Thiobacimonas and Tropicibacter, and the proposal o.</title>
        <authorList>
            <person name="Jeon C.O."/>
        </authorList>
    </citation>
    <scope>NUCLEOTIDE SEQUENCE [LARGE SCALE GENOMIC DNA]</scope>
    <source>
        <strain evidence="1 2">SS1-5</strain>
    </source>
</reference>
<evidence type="ECO:0000313" key="2">
    <source>
        <dbReference type="Proteomes" id="UP001470809"/>
    </source>
</evidence>